<organism evidence="2">
    <name type="scientific">Clastoptera arizonana</name>
    <name type="common">Arizona spittle bug</name>
    <dbReference type="NCBI Taxonomy" id="38151"/>
    <lineage>
        <taxon>Eukaryota</taxon>
        <taxon>Metazoa</taxon>
        <taxon>Ecdysozoa</taxon>
        <taxon>Arthropoda</taxon>
        <taxon>Hexapoda</taxon>
        <taxon>Insecta</taxon>
        <taxon>Pterygota</taxon>
        <taxon>Neoptera</taxon>
        <taxon>Paraneoptera</taxon>
        <taxon>Hemiptera</taxon>
        <taxon>Auchenorrhyncha</taxon>
        <taxon>Cercopoidea</taxon>
        <taxon>Clastopteridae</taxon>
        <taxon>Clastoptera</taxon>
    </lineage>
</organism>
<reference evidence="2" key="1">
    <citation type="submission" date="2015-12" db="EMBL/GenBank/DDBJ databases">
        <title>De novo transcriptome assembly of four potential Pierce s Disease insect vectors from Arizona vineyards.</title>
        <authorList>
            <person name="Tassone E.E."/>
        </authorList>
    </citation>
    <scope>NUCLEOTIDE SEQUENCE</scope>
</reference>
<proteinExistence type="predicted"/>
<gene>
    <name evidence="2" type="ORF">g.4051</name>
</gene>
<feature type="transmembrane region" description="Helical" evidence="1">
    <location>
        <begin position="133"/>
        <end position="155"/>
    </location>
</feature>
<feature type="transmembrane region" description="Helical" evidence="1">
    <location>
        <begin position="175"/>
        <end position="202"/>
    </location>
</feature>
<evidence type="ECO:0000256" key="1">
    <source>
        <dbReference type="SAM" id="Phobius"/>
    </source>
</evidence>
<dbReference type="Pfam" id="PF11911">
    <property type="entry name" value="DUF3429"/>
    <property type="match status" value="1"/>
</dbReference>
<dbReference type="PANTHER" id="PTHR15887:SF1">
    <property type="entry name" value="TRANSMEMBRANE PROTEIN 69"/>
    <property type="match status" value="1"/>
</dbReference>
<accession>A0A1B6D1N0</accession>
<feature type="transmembrane region" description="Helical" evidence="1">
    <location>
        <begin position="107"/>
        <end position="127"/>
    </location>
</feature>
<dbReference type="AlphaFoldDB" id="A0A1B6D1N0"/>
<dbReference type="PANTHER" id="PTHR15887">
    <property type="entry name" value="TRANSMEMBRANE PROTEIN 69"/>
    <property type="match status" value="1"/>
</dbReference>
<name>A0A1B6D1N0_9HEMI</name>
<sequence>MLALFKPSSLKCCQNRLSTFSVKSNSYFSSLNNNKEQTTNIKNSALLSYNQLLSSKYLISTKINPQLQQISNLSLSTNRVSESFKKGITVFKDVDLKSLPKAPTSTLLFGLGGVIPFVAAPLSFLFFGYNASIAFAQLAYGASILAFVGGVKWGYAIGKDKPTIQDIGLSTVPSLIAWTGLLVPQSLGILVISSGLGAAFYIDMITSQYPSWFRALRCLLSSTAVISLLTTFLCSF</sequence>
<evidence type="ECO:0000313" key="2">
    <source>
        <dbReference type="EMBL" id="JAS19612.1"/>
    </source>
</evidence>
<protein>
    <recommendedName>
        <fullName evidence="3">Transmembrane protein 69</fullName>
    </recommendedName>
</protein>
<evidence type="ECO:0008006" key="3">
    <source>
        <dbReference type="Google" id="ProtNLM"/>
    </source>
</evidence>
<dbReference type="EMBL" id="GEDC01017686">
    <property type="protein sequence ID" value="JAS19612.1"/>
    <property type="molecule type" value="Transcribed_RNA"/>
</dbReference>
<feature type="transmembrane region" description="Helical" evidence="1">
    <location>
        <begin position="214"/>
        <end position="234"/>
    </location>
</feature>
<keyword evidence="1" id="KW-0812">Transmembrane</keyword>
<keyword evidence="1" id="KW-1133">Transmembrane helix</keyword>
<dbReference type="InterPro" id="IPR021836">
    <property type="entry name" value="DUF3429"/>
</dbReference>
<keyword evidence="1" id="KW-0472">Membrane</keyword>